<evidence type="ECO:0000313" key="2">
    <source>
        <dbReference type="EMBL" id="MFE7965255.1"/>
    </source>
</evidence>
<feature type="compositionally biased region" description="Basic residues" evidence="1">
    <location>
        <begin position="1"/>
        <end position="12"/>
    </location>
</feature>
<name>A0ABW6JLT2_STRCE</name>
<dbReference type="Proteomes" id="UP001600650">
    <property type="component" value="Unassembled WGS sequence"/>
</dbReference>
<proteinExistence type="predicted"/>
<dbReference type="RefSeq" id="WP_359597876.1">
    <property type="nucleotide sequence ID" value="NZ_JBHVBU010000054.1"/>
</dbReference>
<comment type="caution">
    <text evidence="2">The sequence shown here is derived from an EMBL/GenBank/DDBJ whole genome shotgun (WGS) entry which is preliminary data.</text>
</comment>
<feature type="compositionally biased region" description="Basic and acidic residues" evidence="1">
    <location>
        <begin position="13"/>
        <end position="22"/>
    </location>
</feature>
<dbReference type="EMBL" id="JBHVBU010000054">
    <property type="protein sequence ID" value="MFE7965255.1"/>
    <property type="molecule type" value="Genomic_DNA"/>
</dbReference>
<evidence type="ECO:0000313" key="3">
    <source>
        <dbReference type="Proteomes" id="UP001600650"/>
    </source>
</evidence>
<gene>
    <name evidence="2" type="ORF">ACFU0X_19860</name>
</gene>
<feature type="region of interest" description="Disordered" evidence="1">
    <location>
        <begin position="1"/>
        <end position="33"/>
    </location>
</feature>
<sequence>MARTRHTLKAQARHADGTDCTHKLSPRGKPREAGCTGRHDYRAWCTCGTWEQTGDTRAALEYTHHTHRTNA</sequence>
<reference evidence="2 3" key="1">
    <citation type="submission" date="2024-09" db="EMBL/GenBank/DDBJ databases">
        <title>The Natural Products Discovery Center: Release of the First 8490 Sequenced Strains for Exploring Actinobacteria Biosynthetic Diversity.</title>
        <authorList>
            <person name="Kalkreuter E."/>
            <person name="Kautsar S.A."/>
            <person name="Yang D."/>
            <person name="Bader C.D."/>
            <person name="Teijaro C.N."/>
            <person name="Fluegel L."/>
            <person name="Davis C.M."/>
            <person name="Simpson J.R."/>
            <person name="Lauterbach L."/>
            <person name="Steele A.D."/>
            <person name="Gui C."/>
            <person name="Meng S."/>
            <person name="Li G."/>
            <person name="Viehrig K."/>
            <person name="Ye F."/>
            <person name="Su P."/>
            <person name="Kiefer A.F."/>
            <person name="Nichols A."/>
            <person name="Cepeda A.J."/>
            <person name="Yan W."/>
            <person name="Fan B."/>
            <person name="Jiang Y."/>
            <person name="Adhikari A."/>
            <person name="Zheng C.-J."/>
            <person name="Schuster L."/>
            <person name="Cowan T.M."/>
            <person name="Smanski M.J."/>
            <person name="Chevrette M.G."/>
            <person name="De Carvalho L.P.S."/>
            <person name="Shen B."/>
        </authorList>
    </citation>
    <scope>NUCLEOTIDE SEQUENCE [LARGE SCALE GENOMIC DNA]</scope>
    <source>
        <strain evidence="2 3">NPDC057399</strain>
    </source>
</reference>
<evidence type="ECO:0008006" key="4">
    <source>
        <dbReference type="Google" id="ProtNLM"/>
    </source>
</evidence>
<accession>A0ABW6JLT2</accession>
<evidence type="ECO:0000256" key="1">
    <source>
        <dbReference type="SAM" id="MobiDB-lite"/>
    </source>
</evidence>
<protein>
    <recommendedName>
        <fullName evidence="4">Mobile element transfer</fullName>
    </recommendedName>
</protein>
<keyword evidence="3" id="KW-1185">Reference proteome</keyword>
<organism evidence="2 3">
    <name type="scientific">Streptomyces cellulosae</name>
    <dbReference type="NCBI Taxonomy" id="1968"/>
    <lineage>
        <taxon>Bacteria</taxon>
        <taxon>Bacillati</taxon>
        <taxon>Actinomycetota</taxon>
        <taxon>Actinomycetes</taxon>
        <taxon>Kitasatosporales</taxon>
        <taxon>Streptomycetaceae</taxon>
        <taxon>Streptomyces</taxon>
    </lineage>
</organism>